<organism evidence="1">
    <name type="scientific">marine sediment metagenome</name>
    <dbReference type="NCBI Taxonomy" id="412755"/>
    <lineage>
        <taxon>unclassified sequences</taxon>
        <taxon>metagenomes</taxon>
        <taxon>ecological metagenomes</taxon>
    </lineage>
</organism>
<gene>
    <name evidence="1" type="ORF">S01H1_36984</name>
</gene>
<name>X0W8F4_9ZZZZ</name>
<accession>X0W8F4</accession>
<dbReference type="AlphaFoldDB" id="X0W8F4"/>
<protein>
    <submittedName>
        <fullName evidence="1">Uncharacterized protein</fullName>
    </submittedName>
</protein>
<dbReference type="EMBL" id="BARS01023210">
    <property type="protein sequence ID" value="GAG08916.1"/>
    <property type="molecule type" value="Genomic_DNA"/>
</dbReference>
<reference evidence="1" key="1">
    <citation type="journal article" date="2014" name="Front. Microbiol.">
        <title>High frequency of phylogenetically diverse reductive dehalogenase-homologous genes in deep subseafloor sedimentary metagenomes.</title>
        <authorList>
            <person name="Kawai M."/>
            <person name="Futagami T."/>
            <person name="Toyoda A."/>
            <person name="Takaki Y."/>
            <person name="Nishi S."/>
            <person name="Hori S."/>
            <person name="Arai W."/>
            <person name="Tsubouchi T."/>
            <person name="Morono Y."/>
            <person name="Uchiyama I."/>
            <person name="Ito T."/>
            <person name="Fujiyama A."/>
            <person name="Inagaki F."/>
            <person name="Takami H."/>
        </authorList>
    </citation>
    <scope>NUCLEOTIDE SEQUENCE</scope>
    <source>
        <strain evidence="1">Expedition CK06-06</strain>
    </source>
</reference>
<comment type="caution">
    <text evidence="1">The sequence shown here is derived from an EMBL/GenBank/DDBJ whole genome shotgun (WGS) entry which is preliminary data.</text>
</comment>
<sequence>MLKQKIVDALRGHNVTDEEMQGQTIAQLSERLSEIIKQKEEDAKPPKPKYAETIEITRSYTRKINLGNYESEDFFCSRKAEIVREEDLQAVSNYLAYQCKIDVEMQMQKKVEKAF</sequence>
<proteinExistence type="predicted"/>
<evidence type="ECO:0000313" key="1">
    <source>
        <dbReference type="EMBL" id="GAG08916.1"/>
    </source>
</evidence>